<dbReference type="OrthoDB" id="6428749at2759"/>
<evidence type="ECO:0000313" key="2">
    <source>
        <dbReference type="Proteomes" id="UP000728032"/>
    </source>
</evidence>
<dbReference type="EMBL" id="CAJPVJ010010786">
    <property type="protein sequence ID" value="CAG2173416.1"/>
    <property type="molecule type" value="Genomic_DNA"/>
</dbReference>
<dbReference type="AlphaFoldDB" id="A0A7R9QTH7"/>
<keyword evidence="2" id="KW-1185">Reference proteome</keyword>
<evidence type="ECO:0000313" key="1">
    <source>
        <dbReference type="EMBL" id="CAD7656229.1"/>
    </source>
</evidence>
<accession>A0A7R9QTH7</accession>
<name>A0A7R9QTH7_9ACAR</name>
<protein>
    <submittedName>
        <fullName evidence="1">Uncharacterized protein</fullName>
    </submittedName>
</protein>
<reference evidence="1" key="1">
    <citation type="submission" date="2020-11" db="EMBL/GenBank/DDBJ databases">
        <authorList>
            <person name="Tran Van P."/>
        </authorList>
    </citation>
    <scope>NUCLEOTIDE SEQUENCE</scope>
</reference>
<dbReference type="Proteomes" id="UP000728032">
    <property type="component" value="Unassembled WGS sequence"/>
</dbReference>
<feature type="non-terminal residue" evidence="1">
    <location>
        <position position="83"/>
    </location>
</feature>
<sequence>MDPKSKEYKNVFINNINSGQNSESETLKDIELGFIKDMFVVMSVFFGFSTLLKCETLVKVYIRRCIEVQPHLNAIIGTSYESA</sequence>
<organism evidence="1">
    <name type="scientific">Oppiella nova</name>
    <dbReference type="NCBI Taxonomy" id="334625"/>
    <lineage>
        <taxon>Eukaryota</taxon>
        <taxon>Metazoa</taxon>
        <taxon>Ecdysozoa</taxon>
        <taxon>Arthropoda</taxon>
        <taxon>Chelicerata</taxon>
        <taxon>Arachnida</taxon>
        <taxon>Acari</taxon>
        <taxon>Acariformes</taxon>
        <taxon>Sarcoptiformes</taxon>
        <taxon>Oribatida</taxon>
        <taxon>Brachypylina</taxon>
        <taxon>Oppioidea</taxon>
        <taxon>Oppiidae</taxon>
        <taxon>Oppiella</taxon>
    </lineage>
</organism>
<gene>
    <name evidence="1" type="ORF">ONB1V03_LOCUS12869</name>
</gene>
<proteinExistence type="predicted"/>
<dbReference type="EMBL" id="OC925611">
    <property type="protein sequence ID" value="CAD7656229.1"/>
    <property type="molecule type" value="Genomic_DNA"/>
</dbReference>